<protein>
    <submittedName>
        <fullName evidence="2">Uncharacterized protein</fullName>
    </submittedName>
</protein>
<feature type="region of interest" description="Disordered" evidence="1">
    <location>
        <begin position="1"/>
        <end position="22"/>
    </location>
</feature>
<name>A0A4D6MQD2_VIGUN</name>
<dbReference type="Proteomes" id="UP000501690">
    <property type="component" value="Linkage Group LG8"/>
</dbReference>
<dbReference type="AlphaFoldDB" id="A0A4D6MQD2"/>
<feature type="region of interest" description="Disordered" evidence="1">
    <location>
        <begin position="42"/>
        <end position="73"/>
    </location>
</feature>
<feature type="region of interest" description="Disordered" evidence="1">
    <location>
        <begin position="86"/>
        <end position="113"/>
    </location>
</feature>
<evidence type="ECO:0000256" key="1">
    <source>
        <dbReference type="SAM" id="MobiDB-lite"/>
    </source>
</evidence>
<feature type="compositionally biased region" description="Basic and acidic residues" evidence="1">
    <location>
        <begin position="103"/>
        <end position="113"/>
    </location>
</feature>
<gene>
    <name evidence="2" type="ORF">DEO72_LG8g1721</name>
</gene>
<reference evidence="2 3" key="1">
    <citation type="submission" date="2019-04" db="EMBL/GenBank/DDBJ databases">
        <title>An improved genome assembly and genetic linkage map for asparagus bean, Vigna unguiculata ssp. sesquipedialis.</title>
        <authorList>
            <person name="Xia Q."/>
            <person name="Zhang R."/>
            <person name="Dong Y."/>
        </authorList>
    </citation>
    <scope>NUCLEOTIDE SEQUENCE [LARGE SCALE GENOMIC DNA]</scope>
    <source>
        <tissue evidence="2">Leaf</tissue>
    </source>
</reference>
<evidence type="ECO:0000313" key="2">
    <source>
        <dbReference type="EMBL" id="QCE03696.1"/>
    </source>
</evidence>
<feature type="compositionally biased region" description="Polar residues" evidence="1">
    <location>
        <begin position="1"/>
        <end position="12"/>
    </location>
</feature>
<proteinExistence type="predicted"/>
<accession>A0A4D6MQD2</accession>
<keyword evidence="3" id="KW-1185">Reference proteome</keyword>
<organism evidence="2 3">
    <name type="scientific">Vigna unguiculata</name>
    <name type="common">Cowpea</name>
    <dbReference type="NCBI Taxonomy" id="3917"/>
    <lineage>
        <taxon>Eukaryota</taxon>
        <taxon>Viridiplantae</taxon>
        <taxon>Streptophyta</taxon>
        <taxon>Embryophyta</taxon>
        <taxon>Tracheophyta</taxon>
        <taxon>Spermatophyta</taxon>
        <taxon>Magnoliopsida</taxon>
        <taxon>eudicotyledons</taxon>
        <taxon>Gunneridae</taxon>
        <taxon>Pentapetalae</taxon>
        <taxon>rosids</taxon>
        <taxon>fabids</taxon>
        <taxon>Fabales</taxon>
        <taxon>Fabaceae</taxon>
        <taxon>Papilionoideae</taxon>
        <taxon>50 kb inversion clade</taxon>
        <taxon>NPAAA clade</taxon>
        <taxon>indigoferoid/millettioid clade</taxon>
        <taxon>Phaseoleae</taxon>
        <taxon>Vigna</taxon>
    </lineage>
</organism>
<evidence type="ECO:0000313" key="3">
    <source>
        <dbReference type="Proteomes" id="UP000501690"/>
    </source>
</evidence>
<sequence>MANNGGNRTSTGVPVVPNIPRRPPSWANFGFETIVNDEIASRSVEPRPSDIGSKTIVDEKLGSKDRSRRSSWEDFGFETIVNDEIASRRAEPRPSDLGSETIVDEKLASKEPR</sequence>
<feature type="compositionally biased region" description="Basic and acidic residues" evidence="1">
    <location>
        <begin position="56"/>
        <end position="72"/>
    </location>
</feature>
<dbReference type="EMBL" id="CP039352">
    <property type="protein sequence ID" value="QCE03696.1"/>
    <property type="molecule type" value="Genomic_DNA"/>
</dbReference>